<gene>
    <name evidence="8" type="ORF">PAC_08758</name>
</gene>
<dbReference type="EMBL" id="FJOG01000012">
    <property type="protein sequence ID" value="CZR58866.1"/>
    <property type="molecule type" value="Genomic_DNA"/>
</dbReference>
<feature type="domain" description="Zn(2)-C6 fungal-type" evidence="7">
    <location>
        <begin position="105"/>
        <end position="135"/>
    </location>
</feature>
<dbReference type="Proteomes" id="UP000184330">
    <property type="component" value="Unassembled WGS sequence"/>
</dbReference>
<feature type="compositionally biased region" description="Polar residues" evidence="6">
    <location>
        <begin position="757"/>
        <end position="770"/>
    </location>
</feature>
<accession>A0A1L7X1G1</accession>
<feature type="region of interest" description="Disordered" evidence="6">
    <location>
        <begin position="1"/>
        <end position="37"/>
    </location>
</feature>
<dbReference type="OrthoDB" id="4685598at2759"/>
<evidence type="ECO:0000259" key="7">
    <source>
        <dbReference type="PROSITE" id="PS50048"/>
    </source>
</evidence>
<dbReference type="InterPro" id="IPR007219">
    <property type="entry name" value="XnlR_reg_dom"/>
</dbReference>
<dbReference type="GO" id="GO:0006351">
    <property type="term" value="P:DNA-templated transcription"/>
    <property type="evidence" value="ECO:0007669"/>
    <property type="project" value="InterPro"/>
</dbReference>
<keyword evidence="4" id="KW-0804">Transcription</keyword>
<feature type="region of interest" description="Disordered" evidence="6">
    <location>
        <begin position="727"/>
        <end position="789"/>
    </location>
</feature>
<feature type="compositionally biased region" description="Basic and acidic residues" evidence="6">
    <location>
        <begin position="187"/>
        <end position="203"/>
    </location>
</feature>
<evidence type="ECO:0000256" key="5">
    <source>
        <dbReference type="ARBA" id="ARBA00023242"/>
    </source>
</evidence>
<dbReference type="PANTHER" id="PTHR47338:SF7">
    <property type="entry name" value="ZN(II)2CYS6 TRANSCRIPTION FACTOR (EUROFUNG)"/>
    <property type="match status" value="1"/>
</dbReference>
<dbReference type="CDD" id="cd12148">
    <property type="entry name" value="fungal_TF_MHR"/>
    <property type="match status" value="1"/>
</dbReference>
<dbReference type="PROSITE" id="PS50048">
    <property type="entry name" value="ZN2_CY6_FUNGAL_2"/>
    <property type="match status" value="2"/>
</dbReference>
<comment type="subcellular location">
    <subcellularLocation>
        <location evidence="1">Nucleus</location>
    </subcellularLocation>
</comment>
<feature type="compositionally biased region" description="Basic and acidic residues" evidence="6">
    <location>
        <begin position="144"/>
        <end position="157"/>
    </location>
</feature>
<keyword evidence="9" id="KW-1185">Reference proteome</keyword>
<name>A0A1L7X1G1_9HELO</name>
<protein>
    <recommendedName>
        <fullName evidence="7">Zn(2)-C6 fungal-type domain-containing protein</fullName>
    </recommendedName>
</protein>
<reference evidence="8 9" key="1">
    <citation type="submission" date="2016-03" db="EMBL/GenBank/DDBJ databases">
        <authorList>
            <person name="Ploux O."/>
        </authorList>
    </citation>
    <scope>NUCLEOTIDE SEQUENCE [LARGE SCALE GENOMIC DNA]</scope>
    <source>
        <strain evidence="8 9">UAMH 11012</strain>
    </source>
</reference>
<keyword evidence="3" id="KW-0805">Transcription regulation</keyword>
<dbReference type="SMART" id="SM00906">
    <property type="entry name" value="Fungal_trans"/>
    <property type="match status" value="1"/>
</dbReference>
<dbReference type="PRINTS" id="PR00755">
    <property type="entry name" value="AFLATOXINBRP"/>
</dbReference>
<dbReference type="InterPro" id="IPR036864">
    <property type="entry name" value="Zn2-C6_fun-type_DNA-bd_sf"/>
</dbReference>
<proteinExistence type="predicted"/>
<dbReference type="GO" id="GO:0003677">
    <property type="term" value="F:DNA binding"/>
    <property type="evidence" value="ECO:0007669"/>
    <property type="project" value="InterPro"/>
</dbReference>
<dbReference type="GO" id="GO:0000981">
    <property type="term" value="F:DNA-binding transcription factor activity, RNA polymerase II-specific"/>
    <property type="evidence" value="ECO:0007669"/>
    <property type="project" value="InterPro"/>
</dbReference>
<dbReference type="STRING" id="576137.A0A1L7X1G1"/>
<keyword evidence="2" id="KW-0479">Metal-binding</keyword>
<evidence type="ECO:0000313" key="8">
    <source>
        <dbReference type="EMBL" id="CZR58866.1"/>
    </source>
</evidence>
<dbReference type="Pfam" id="PF00172">
    <property type="entry name" value="Zn_clus"/>
    <property type="match status" value="2"/>
</dbReference>
<dbReference type="PANTHER" id="PTHR47338">
    <property type="entry name" value="ZN(II)2CYS6 TRANSCRIPTION FACTOR (EUROFUNG)-RELATED"/>
    <property type="match status" value="1"/>
</dbReference>
<dbReference type="GO" id="GO:0008270">
    <property type="term" value="F:zinc ion binding"/>
    <property type="evidence" value="ECO:0007669"/>
    <property type="project" value="InterPro"/>
</dbReference>
<feature type="compositionally biased region" description="Polar residues" evidence="6">
    <location>
        <begin position="166"/>
        <end position="186"/>
    </location>
</feature>
<feature type="domain" description="Zn(2)-C6 fungal-type" evidence="7">
    <location>
        <begin position="39"/>
        <end position="67"/>
    </location>
</feature>
<dbReference type="GO" id="GO:0005634">
    <property type="term" value="C:nucleus"/>
    <property type="evidence" value="ECO:0007669"/>
    <property type="project" value="UniProtKB-SubCell"/>
</dbReference>
<evidence type="ECO:0000256" key="4">
    <source>
        <dbReference type="ARBA" id="ARBA00023163"/>
    </source>
</evidence>
<dbReference type="SMART" id="SM00066">
    <property type="entry name" value="GAL4"/>
    <property type="match status" value="2"/>
</dbReference>
<feature type="compositionally biased region" description="Basic and acidic residues" evidence="6">
    <location>
        <begin position="19"/>
        <end position="37"/>
    </location>
</feature>
<dbReference type="InterPro" id="IPR001138">
    <property type="entry name" value="Zn2Cys6_DnaBD"/>
</dbReference>
<dbReference type="Pfam" id="PF04082">
    <property type="entry name" value="Fungal_trans"/>
    <property type="match status" value="1"/>
</dbReference>
<dbReference type="CDD" id="cd00067">
    <property type="entry name" value="GAL4"/>
    <property type="match status" value="2"/>
</dbReference>
<dbReference type="SUPFAM" id="SSF57701">
    <property type="entry name" value="Zn2/Cys6 DNA-binding domain"/>
    <property type="match status" value="2"/>
</dbReference>
<organism evidence="8 9">
    <name type="scientific">Phialocephala subalpina</name>
    <dbReference type="NCBI Taxonomy" id="576137"/>
    <lineage>
        <taxon>Eukaryota</taxon>
        <taxon>Fungi</taxon>
        <taxon>Dikarya</taxon>
        <taxon>Ascomycota</taxon>
        <taxon>Pezizomycotina</taxon>
        <taxon>Leotiomycetes</taxon>
        <taxon>Helotiales</taxon>
        <taxon>Mollisiaceae</taxon>
        <taxon>Phialocephala</taxon>
        <taxon>Phialocephala fortinii species complex</taxon>
    </lineage>
</organism>
<sequence>MTSSKAVAGLESTALPVDHPNERPETSTHTRKGERSRSGCITCRARKVKCDESPGACLNCGRLGVQCAGYSSGPLSKSIRSQLSAKRADPGLTEAGLERKRLRASCQPCRSSKTRCSGDHPACTRCQDKDFKCHYESRERRSDFPINHAIEDPRDCPENGPLQDEGYSSTAQNKPSSVQSANQSSQDHFESEPRRPRIEDRDSTVPADTRLPHWLFYTSLPNKERVYQLVDAYFTHMHPLRCFAFIHRPSFMEKLDQDLTNEGHGGALLHVICALGAKFYAIMPPSYDEQLVSKHILLAGNQWAKVAQREIFENINHISAENLMATILLYDHELRVGNHASAFMLSGTAARMSQALQINLEFSTDILCNENSSRLSCCARESRRRLMWSCYVLDSWVGSGVDQLTLIDDKDVKIQLPCTERNFLQQIPAITETMAEGQVLNFIPKTLKSTKASNMGIMAQFIRVAGVRKKVLRYLKTIDSSQAPNLPDTEFCQLEAAFGHWSSHLSSTDRLNSSSIYTRKDSGQLGALFLMHFTYHISLCDLYRLSMPLLLPGLLKNWSTVDLTPDQKSFRIEYQKKCFEHAKSAAQIFAKCIEHGPRTLTDTWLPTCAFESIRTMLFYSIEGYGHTTDFKRKLLSEVTPLCRGNMQSLKMMIPLFATAERCYIVATDLVRKAGLGPQVVEGACTTDDQLRSIQLEKPIDHNTPAAESPEHVLNPLSIYALTREDIGEKEHSRSGSHISSRSHTPITAVTSGDAAPHQTNLLPARQSTVAPSIMPVPPTHYPDRTDQNISRIPTAPYMPNVTPMWPQQNTQLPIDLFWMTFSSDFDGSWMPAETLQENVLTKGLPPWVPGFPDEQFMTGIP</sequence>
<dbReference type="InterPro" id="IPR050815">
    <property type="entry name" value="TF_fung"/>
</dbReference>
<evidence type="ECO:0000313" key="9">
    <source>
        <dbReference type="Proteomes" id="UP000184330"/>
    </source>
</evidence>
<evidence type="ECO:0000256" key="3">
    <source>
        <dbReference type="ARBA" id="ARBA00023015"/>
    </source>
</evidence>
<feature type="region of interest" description="Disordered" evidence="6">
    <location>
        <begin position="144"/>
        <end position="205"/>
    </location>
</feature>
<evidence type="ECO:0000256" key="1">
    <source>
        <dbReference type="ARBA" id="ARBA00004123"/>
    </source>
</evidence>
<evidence type="ECO:0000256" key="6">
    <source>
        <dbReference type="SAM" id="MobiDB-lite"/>
    </source>
</evidence>
<dbReference type="PROSITE" id="PS00463">
    <property type="entry name" value="ZN2_CY6_FUNGAL_1"/>
    <property type="match status" value="2"/>
</dbReference>
<keyword evidence="5" id="KW-0539">Nucleus</keyword>
<dbReference type="Gene3D" id="4.10.240.10">
    <property type="entry name" value="Zn(2)-C6 fungal-type DNA-binding domain"/>
    <property type="match status" value="2"/>
</dbReference>
<evidence type="ECO:0000256" key="2">
    <source>
        <dbReference type="ARBA" id="ARBA00022723"/>
    </source>
</evidence>
<dbReference type="AlphaFoldDB" id="A0A1L7X1G1"/>